<reference evidence="2" key="3">
    <citation type="submission" date="2025-09" db="UniProtKB">
        <authorList>
            <consortium name="Ensembl"/>
        </authorList>
    </citation>
    <scope>IDENTIFICATION</scope>
</reference>
<feature type="region of interest" description="Disordered" evidence="1">
    <location>
        <begin position="273"/>
        <end position="484"/>
    </location>
</feature>
<feature type="compositionally biased region" description="Basic and acidic residues" evidence="1">
    <location>
        <begin position="385"/>
        <end position="405"/>
    </location>
</feature>
<name>A0A8D2EWH8_THEGE</name>
<evidence type="ECO:0000256" key="1">
    <source>
        <dbReference type="SAM" id="MobiDB-lite"/>
    </source>
</evidence>
<protein>
    <submittedName>
        <fullName evidence="2">Uncharacterized protein</fullName>
    </submittedName>
</protein>
<evidence type="ECO:0000313" key="2">
    <source>
        <dbReference type="Ensembl" id="ENSTGEP00000012379.1"/>
    </source>
</evidence>
<accession>A0A8D2EWH8</accession>
<dbReference type="Proteomes" id="UP000694411">
    <property type="component" value="Chromosome X"/>
</dbReference>
<organism evidence="2 3">
    <name type="scientific">Theropithecus gelada</name>
    <name type="common">Gelada baboon</name>
    <dbReference type="NCBI Taxonomy" id="9565"/>
    <lineage>
        <taxon>Eukaryota</taxon>
        <taxon>Metazoa</taxon>
        <taxon>Chordata</taxon>
        <taxon>Craniata</taxon>
        <taxon>Vertebrata</taxon>
        <taxon>Euteleostomi</taxon>
        <taxon>Mammalia</taxon>
        <taxon>Eutheria</taxon>
        <taxon>Euarchontoglires</taxon>
        <taxon>Primates</taxon>
        <taxon>Haplorrhini</taxon>
        <taxon>Catarrhini</taxon>
        <taxon>Cercopithecidae</taxon>
        <taxon>Cercopithecinae</taxon>
        <taxon>Theropithecus</taxon>
    </lineage>
</organism>
<reference evidence="2" key="1">
    <citation type="submission" date="2018-05" db="EMBL/GenBank/DDBJ databases">
        <title>Whole genome of Theropithecus gelada.</title>
        <authorList>
            <person name="Chiou K.L."/>
            <person name="Snyder-Mackler N."/>
        </authorList>
    </citation>
    <scope>NUCLEOTIDE SEQUENCE [LARGE SCALE GENOMIC DNA]</scope>
</reference>
<evidence type="ECO:0000313" key="3">
    <source>
        <dbReference type="Proteomes" id="UP000694411"/>
    </source>
</evidence>
<dbReference type="Pfam" id="PF15483">
    <property type="entry name" value="DUF4641"/>
    <property type="match status" value="1"/>
</dbReference>
<sequence>MSSPNKVSVCGAGFDLEGGEQAGSHTASPGAPGDHSHGLNLGVQGSGDGDGESGFTDSEGVSFESESELIEQGRVVLWGREGRPGTPIDDQGDVVDYSFYLAEEPAAIVPPPSVQGQPFPEGAAAEGSADNWADLEVGPSGRDALGPSPGKRQQASADRLHLCGPGPVRAWNNPERGSKSRWSLRVDPQQPSAKGPTRMSTHDSDSADESSGLPLMRVGIRRNEGSQAKPGSPKKAADTSRHAGFHCKESYLPVPGRFLTSAPRGLTPVVERPAVGELEDSPGKKMQSRAWGKVEARPSCSRAATAGALPQGLSRRKMAQGKKSPGGASQLAPGRAFPACGKRLSAAPPEPATFPPFSGVRPHGMSKKPQKPKHRGPGKKPAGRKTRESQVAAREDNDPNRDEVPKAQLPTHRPGLPRLSMRRGELSSSDPNIRAPQVPGTSEPSAYSLGGLLPRRHAPSGDQQPPVHPPRPERQQQAPGAQDCPRCIWLQREIDELTQQLGMMEPWLGQGWTAVSFCRCGGQGWAVGTGSITGTDFPLGRRIKPTWAFCAFSARGVHR</sequence>
<proteinExistence type="predicted"/>
<dbReference type="PANTHER" id="PTHR31866">
    <property type="entry name" value="GENE 4779-RELATED"/>
    <property type="match status" value="1"/>
</dbReference>
<feature type="compositionally biased region" description="Basic residues" evidence="1">
    <location>
        <begin position="364"/>
        <end position="384"/>
    </location>
</feature>
<dbReference type="AlphaFoldDB" id="A0A8D2EWH8"/>
<dbReference type="PANTHER" id="PTHR31866:SF5">
    <property type="match status" value="1"/>
</dbReference>
<feature type="region of interest" description="Disordered" evidence="1">
    <location>
        <begin position="110"/>
        <end position="242"/>
    </location>
</feature>
<dbReference type="InterPro" id="IPR027822">
    <property type="entry name" value="DUF4641"/>
</dbReference>
<feature type="region of interest" description="Disordered" evidence="1">
    <location>
        <begin position="1"/>
        <end position="68"/>
    </location>
</feature>
<reference evidence="2" key="2">
    <citation type="submission" date="2025-08" db="UniProtKB">
        <authorList>
            <consortium name="Ensembl"/>
        </authorList>
    </citation>
    <scope>IDENTIFICATION</scope>
</reference>
<keyword evidence="3" id="KW-1185">Reference proteome</keyword>
<dbReference type="Ensembl" id="ENSTGET00000014887.1">
    <property type="protein sequence ID" value="ENSTGEP00000012379.1"/>
    <property type="gene ID" value="ENSTGEG00000010101.1"/>
</dbReference>